<dbReference type="Proteomes" id="UP000465062">
    <property type="component" value="Chromosome"/>
</dbReference>
<protein>
    <submittedName>
        <fullName evidence="1">Uncharacterized protein</fullName>
    </submittedName>
</protein>
<dbReference type="AlphaFoldDB" id="A0A6I6UUR7"/>
<evidence type="ECO:0000313" key="1">
    <source>
        <dbReference type="EMBL" id="QHE62546.1"/>
    </source>
</evidence>
<accession>A0A6I6UUR7</accession>
<name>A0A6I6UUR7_9BACI</name>
<gene>
    <name evidence="1" type="ORF">FHE72_17085</name>
</gene>
<dbReference type="KEGG" id="bvq:FHE72_17085"/>
<evidence type="ECO:0000313" key="2">
    <source>
        <dbReference type="Proteomes" id="UP000465062"/>
    </source>
</evidence>
<proteinExistence type="predicted"/>
<sequence>MKRKIQPSPETMKKWIQTFVPDKDLFFLLENNLASFKECLRNIVVVPHEEFKNHSTYKQVQLANSYEYWNLSKEVKYVLVTPPGWVNNLPAKKKIELFQIQAEVNRGLIHPISDFSVDISFLSQNTIEVKGEKQLVLHKAMWEDLSYTSKEELITDIAQQWEEWTGYDVPTKTPPHLIKFANTFPSTAGSNCLSATLFAITKQEWIIHEWVHPQTFLQSLENEDYHLISSEDMRAGDVLTWENSDGIIQHASYCIDGHFFFNKRGQTFFNAWSIVHFDDLKEDWGHYHLKSFRKHS</sequence>
<dbReference type="EMBL" id="CP047394">
    <property type="protein sequence ID" value="QHE62546.1"/>
    <property type="molecule type" value="Genomic_DNA"/>
</dbReference>
<organism evidence="1 2">
    <name type="scientific">Rossellomorea vietnamensis</name>
    <dbReference type="NCBI Taxonomy" id="218284"/>
    <lineage>
        <taxon>Bacteria</taxon>
        <taxon>Bacillati</taxon>
        <taxon>Bacillota</taxon>
        <taxon>Bacilli</taxon>
        <taxon>Bacillales</taxon>
        <taxon>Bacillaceae</taxon>
        <taxon>Rossellomorea</taxon>
    </lineage>
</organism>
<dbReference type="RefSeq" id="WP_159362451.1">
    <property type="nucleotide sequence ID" value="NZ_CP047394.1"/>
</dbReference>
<reference evidence="1 2" key="1">
    <citation type="submission" date="2019-06" db="EMBL/GenBank/DDBJ databases">
        <title>An operon consisting of a P-type ATPase gene and a transcriptional regular gene given the different cadmium resistance in Bacillus vietamensis 151-6 and Bacillus marisflavi 151-25.</title>
        <authorList>
            <person name="Yu X."/>
        </authorList>
    </citation>
    <scope>NUCLEOTIDE SEQUENCE [LARGE SCALE GENOMIC DNA]</scope>
    <source>
        <strain evidence="1 2">151-6</strain>
    </source>
</reference>